<dbReference type="PRINTS" id="PR00950">
    <property type="entry name" value="TYPE3IMSPROT"/>
</dbReference>
<keyword evidence="4" id="KW-0969">Cilium</keyword>
<dbReference type="Gene3D" id="3.40.1690.10">
    <property type="entry name" value="secretion proteins EscU"/>
    <property type="match status" value="1"/>
</dbReference>
<dbReference type="Pfam" id="PF01312">
    <property type="entry name" value="Bac_export_2"/>
    <property type="match status" value="1"/>
</dbReference>
<feature type="transmembrane region" description="Helical" evidence="3">
    <location>
        <begin position="90"/>
        <end position="111"/>
    </location>
</feature>
<dbReference type="RefSeq" id="WP_168774128.1">
    <property type="nucleotide sequence ID" value="NZ_JAABNR010000005.1"/>
</dbReference>
<keyword evidence="4" id="KW-0282">Flagellum</keyword>
<comment type="caution">
    <text evidence="4">The sequence shown here is derived from an EMBL/GenBank/DDBJ whole genome shotgun (WGS) entry which is preliminary data.</text>
</comment>
<dbReference type="GO" id="GO:0005886">
    <property type="term" value="C:plasma membrane"/>
    <property type="evidence" value="ECO:0007669"/>
    <property type="project" value="TreeGrafter"/>
</dbReference>
<feature type="transmembrane region" description="Helical" evidence="3">
    <location>
        <begin position="147"/>
        <end position="166"/>
    </location>
</feature>
<dbReference type="AlphaFoldDB" id="A0AAE4Y9T3"/>
<dbReference type="Proteomes" id="UP001193501">
    <property type="component" value="Unassembled WGS sequence"/>
</dbReference>
<keyword evidence="3" id="KW-1133">Transmembrane helix</keyword>
<keyword evidence="3" id="KW-0812">Transmembrane</keyword>
<dbReference type="SUPFAM" id="SSF160544">
    <property type="entry name" value="EscU C-terminal domain-like"/>
    <property type="match status" value="1"/>
</dbReference>
<dbReference type="PANTHER" id="PTHR30531:SF12">
    <property type="entry name" value="FLAGELLAR BIOSYNTHETIC PROTEIN FLHB"/>
    <property type="match status" value="1"/>
</dbReference>
<proteinExistence type="inferred from homology"/>
<reference evidence="4" key="1">
    <citation type="submission" date="2020-01" db="EMBL/GenBank/DDBJ databases">
        <authorList>
            <person name="Chen W.-M."/>
        </authorList>
    </citation>
    <scope>NUCLEOTIDE SEQUENCE</scope>
    <source>
        <strain evidence="4">CYK-10</strain>
    </source>
</reference>
<feature type="transmembrane region" description="Helical" evidence="3">
    <location>
        <begin position="33"/>
        <end position="54"/>
    </location>
</feature>
<organism evidence="4 5">
    <name type="scientific">Stagnihabitans tardus</name>
    <dbReference type="NCBI Taxonomy" id="2699202"/>
    <lineage>
        <taxon>Bacteria</taxon>
        <taxon>Pseudomonadati</taxon>
        <taxon>Pseudomonadota</taxon>
        <taxon>Alphaproteobacteria</taxon>
        <taxon>Rhodobacterales</taxon>
        <taxon>Paracoccaceae</taxon>
        <taxon>Stagnihabitans</taxon>
    </lineage>
</organism>
<dbReference type="EMBL" id="JAABNR010000005">
    <property type="protein sequence ID" value="NBZ87323.1"/>
    <property type="molecule type" value="Genomic_DNA"/>
</dbReference>
<feature type="region of interest" description="Disordered" evidence="2">
    <location>
        <begin position="1"/>
        <end position="26"/>
    </location>
</feature>
<dbReference type="InterPro" id="IPR029025">
    <property type="entry name" value="T3SS_substrate_exporter_C"/>
</dbReference>
<keyword evidence="5" id="KW-1185">Reference proteome</keyword>
<accession>A0AAE4Y9T3</accession>
<protein>
    <submittedName>
        <fullName evidence="4">Flagellar type III secretion system protein FlhB</fullName>
    </submittedName>
</protein>
<dbReference type="PANTHER" id="PTHR30531">
    <property type="entry name" value="FLAGELLAR BIOSYNTHETIC PROTEIN FLHB"/>
    <property type="match status" value="1"/>
</dbReference>
<comment type="similarity">
    <text evidence="1">Belongs to the type III secretion exporter family.</text>
</comment>
<keyword evidence="3" id="KW-0472">Membrane</keyword>
<dbReference type="InterPro" id="IPR006135">
    <property type="entry name" value="T3SS_substrate_exporter"/>
</dbReference>
<evidence type="ECO:0000313" key="4">
    <source>
        <dbReference type="EMBL" id="NBZ87323.1"/>
    </source>
</evidence>
<evidence type="ECO:0000256" key="1">
    <source>
        <dbReference type="ARBA" id="ARBA00010690"/>
    </source>
</evidence>
<evidence type="ECO:0000256" key="2">
    <source>
        <dbReference type="SAM" id="MobiDB-lite"/>
    </source>
</evidence>
<gene>
    <name evidence="4" type="primary">flhB</name>
    <name evidence="4" type="ORF">GV832_06980</name>
</gene>
<dbReference type="Gene3D" id="6.10.250.2080">
    <property type="match status" value="1"/>
</dbReference>
<evidence type="ECO:0000313" key="5">
    <source>
        <dbReference type="Proteomes" id="UP001193501"/>
    </source>
</evidence>
<feature type="compositionally biased region" description="Basic and acidic residues" evidence="2">
    <location>
        <begin position="7"/>
        <end position="26"/>
    </location>
</feature>
<feature type="transmembrane region" description="Helical" evidence="3">
    <location>
        <begin position="186"/>
        <end position="212"/>
    </location>
</feature>
<sequence>MSEDNDAEKSHEPSQRRLDEARRKGDVPRSMDLASAAVYGAAVLSVMVTGAWVVDRFGSSAMGLIEQSDRISLMMTHGARPMTKELLIDFGLPLLPLFLIPMLAAILAIAAQRGFIFAPDKIAMKGDRINPLTALGQRFGREGIFNFLKGLFKLIAVCVIVAIMVPDHAQAVLATASQDAGQSSVLMMQIMMEFLILSFLVSLVFGGADYGWQWLQHRRRNMMTRQEAIEEHKDQEGDPHVKMQRRQKGREMAMSQMLAAVSGADVIVVNPTHYAVALKWKRGDRNAPVLLAKGVDEVAARIREKAIEAGVPIHRDPPTARAIYASVEVGDPIRPDQYKAVAAAIRFAETMRKRARRRG</sequence>
<keyword evidence="4" id="KW-0966">Cell projection</keyword>
<evidence type="ECO:0000256" key="3">
    <source>
        <dbReference type="SAM" id="Phobius"/>
    </source>
</evidence>
<name>A0AAE4Y9T3_9RHOB</name>
<dbReference type="GO" id="GO:0009306">
    <property type="term" value="P:protein secretion"/>
    <property type="evidence" value="ECO:0007669"/>
    <property type="project" value="InterPro"/>
</dbReference>